<reference evidence="1" key="1">
    <citation type="submission" date="2021-01" db="EMBL/GenBank/DDBJ databases">
        <authorList>
            <person name="Kaushik A."/>
        </authorList>
    </citation>
    <scope>NUCLEOTIDE SEQUENCE</scope>
    <source>
        <strain evidence="1">AG3-T5</strain>
    </source>
</reference>
<protein>
    <submittedName>
        <fullName evidence="1">Uncharacterized protein</fullName>
    </submittedName>
</protein>
<dbReference type="AlphaFoldDB" id="A0A8H3H2V7"/>
<comment type="caution">
    <text evidence="1">The sequence shown here is derived from an EMBL/GenBank/DDBJ whole genome shotgun (WGS) entry which is preliminary data.</text>
</comment>
<feature type="non-terminal residue" evidence="1">
    <location>
        <position position="1"/>
    </location>
</feature>
<evidence type="ECO:0000313" key="1">
    <source>
        <dbReference type="EMBL" id="CAE6479311.1"/>
    </source>
</evidence>
<dbReference type="EMBL" id="CAJMWW010000648">
    <property type="protein sequence ID" value="CAE6479311.1"/>
    <property type="molecule type" value="Genomic_DNA"/>
</dbReference>
<gene>
    <name evidence="1" type="ORF">RDB_LOCUS202269</name>
</gene>
<organism evidence="1 2">
    <name type="scientific">Rhizoctonia solani</name>
    <dbReference type="NCBI Taxonomy" id="456999"/>
    <lineage>
        <taxon>Eukaryota</taxon>
        <taxon>Fungi</taxon>
        <taxon>Dikarya</taxon>
        <taxon>Basidiomycota</taxon>
        <taxon>Agaricomycotina</taxon>
        <taxon>Agaricomycetes</taxon>
        <taxon>Cantharellales</taxon>
        <taxon>Ceratobasidiaceae</taxon>
        <taxon>Rhizoctonia</taxon>
    </lineage>
</organism>
<sequence length="465" mass="53558">YWAKQQISIYDLTLYKANLPFEQSQHAQLSDETLLWLTRRVALEWPSRLDVDADLLHIIVQPISRQVTSTHMAFAPPSPQTEFEQFIRSLEVVQPFFCYLSSFIYLFILDRSKFVQSVRVKATSSAVAALPKNFLEQQGGDDYINVGRPADKAWLPIVLYHEVFGRFLRGRRCSYSHPEAYQHTEQHCPVSHLDQGETVQAARLYQRYWTDIAAEHWLNWCCCPSILIAITGPWMCVLGAIFLDRPVVQPLTDFLWVGEDLSQPSKPDNIAWVFHCINQARIELGDYYRTHYPPPLGESIVSPFLYLMHYLDLTKQVVRFVYRKSLCPANPEKSIFLAEIDNPEKPRLIIVKFVRKYNGDAHRLLAERGFAPQLLYDGTVYPDDQPGPDHTMIVMDFVQGTDLEALGSSPLPRSVFGDIEEAIKLLHGRDFVFGDLPLWEVKSLPRSAKTLMSEIVHFRATWDLQ</sequence>
<proteinExistence type="predicted"/>
<accession>A0A8H3H2V7</accession>
<evidence type="ECO:0000313" key="2">
    <source>
        <dbReference type="Proteomes" id="UP000663841"/>
    </source>
</evidence>
<name>A0A8H3H2V7_9AGAM</name>
<dbReference type="Proteomes" id="UP000663841">
    <property type="component" value="Unassembled WGS sequence"/>
</dbReference>